<dbReference type="Proteomes" id="UP000789405">
    <property type="component" value="Unassembled WGS sequence"/>
</dbReference>
<organism evidence="1 2">
    <name type="scientific">Dentiscutata erythropus</name>
    <dbReference type="NCBI Taxonomy" id="1348616"/>
    <lineage>
        <taxon>Eukaryota</taxon>
        <taxon>Fungi</taxon>
        <taxon>Fungi incertae sedis</taxon>
        <taxon>Mucoromycota</taxon>
        <taxon>Glomeromycotina</taxon>
        <taxon>Glomeromycetes</taxon>
        <taxon>Diversisporales</taxon>
        <taxon>Gigasporaceae</taxon>
        <taxon>Dentiscutata</taxon>
    </lineage>
</organism>
<dbReference type="EMBL" id="CAJVPY010003734">
    <property type="protein sequence ID" value="CAG8600232.1"/>
    <property type="molecule type" value="Genomic_DNA"/>
</dbReference>
<comment type="caution">
    <text evidence="1">The sequence shown here is derived from an EMBL/GenBank/DDBJ whole genome shotgun (WGS) entry which is preliminary data.</text>
</comment>
<protein>
    <submittedName>
        <fullName evidence="1">23973_t:CDS:1</fullName>
    </submittedName>
</protein>
<name>A0A9N9CHM0_9GLOM</name>
<sequence>MYENFKNAVIGYCNELQFSLRSALDVPTCCNSIIPSEEDWKKAENVYKFLKLLYEGN</sequence>
<evidence type="ECO:0000313" key="2">
    <source>
        <dbReference type="Proteomes" id="UP000789405"/>
    </source>
</evidence>
<keyword evidence="2" id="KW-1185">Reference proteome</keyword>
<accession>A0A9N9CHM0</accession>
<evidence type="ECO:0000313" key="1">
    <source>
        <dbReference type="EMBL" id="CAG8600232.1"/>
    </source>
</evidence>
<proteinExistence type="predicted"/>
<gene>
    <name evidence="1" type="ORF">DERYTH_LOCUS7605</name>
</gene>
<dbReference type="AlphaFoldDB" id="A0A9N9CHM0"/>
<reference evidence="1" key="1">
    <citation type="submission" date="2021-06" db="EMBL/GenBank/DDBJ databases">
        <authorList>
            <person name="Kallberg Y."/>
            <person name="Tangrot J."/>
            <person name="Rosling A."/>
        </authorList>
    </citation>
    <scope>NUCLEOTIDE SEQUENCE</scope>
    <source>
        <strain evidence="1">MA453B</strain>
    </source>
</reference>